<proteinExistence type="predicted"/>
<organism evidence="2 3">
    <name type="scientific">Pseudomonas batumici</name>
    <dbReference type="NCBI Taxonomy" id="226910"/>
    <lineage>
        <taxon>Bacteria</taxon>
        <taxon>Pseudomonadati</taxon>
        <taxon>Pseudomonadota</taxon>
        <taxon>Gammaproteobacteria</taxon>
        <taxon>Pseudomonadales</taxon>
        <taxon>Pseudomonadaceae</taxon>
        <taxon>Pseudomonas</taxon>
    </lineage>
</organism>
<keyword evidence="1" id="KW-0732">Signal</keyword>
<feature type="chain" id="PRO_5002162212" description="Lipoprotein" evidence="1">
    <location>
        <begin position="19"/>
        <end position="343"/>
    </location>
</feature>
<protein>
    <recommendedName>
        <fullName evidence="4">Lipoprotein</fullName>
    </recommendedName>
</protein>
<feature type="signal peptide" evidence="1">
    <location>
        <begin position="1"/>
        <end position="18"/>
    </location>
</feature>
<comment type="caution">
    <text evidence="2">The sequence shown here is derived from an EMBL/GenBank/DDBJ whole genome shotgun (WGS) entry which is preliminary data.</text>
</comment>
<dbReference type="AlphaFoldDB" id="A0A0C2I7G9"/>
<keyword evidence="3" id="KW-1185">Reference proteome</keyword>
<name>A0A0C2I7G9_9PSED</name>
<evidence type="ECO:0008006" key="4">
    <source>
        <dbReference type="Google" id="ProtNLM"/>
    </source>
</evidence>
<dbReference type="Proteomes" id="UP000031535">
    <property type="component" value="Unassembled WGS sequence"/>
</dbReference>
<dbReference type="STRING" id="226910.UCMB321_3325"/>
<reference evidence="2 3" key="1">
    <citation type="submission" date="2015-01" db="EMBL/GenBank/DDBJ databases">
        <title>Complete genome of Pseudomonas batumici UCM B-321 producer of the batumin antibiotic with strong antistaphilococcal and potential anticancer activity.</title>
        <authorList>
            <person name="Klochko V.V."/>
            <person name="Zelena L.B."/>
            <person name="Elena K.A."/>
            <person name="Reva O.N."/>
        </authorList>
    </citation>
    <scope>NUCLEOTIDE SEQUENCE [LARGE SCALE GENOMIC DNA]</scope>
    <source>
        <strain evidence="2 3">UCM B-321</strain>
    </source>
</reference>
<dbReference type="OrthoDB" id="6253132at2"/>
<evidence type="ECO:0000313" key="3">
    <source>
        <dbReference type="Proteomes" id="UP000031535"/>
    </source>
</evidence>
<dbReference type="RefSeq" id="WP_040068791.1">
    <property type="nucleotide sequence ID" value="NZ_JXDG01000042.1"/>
</dbReference>
<evidence type="ECO:0000256" key="1">
    <source>
        <dbReference type="SAM" id="SignalP"/>
    </source>
</evidence>
<dbReference type="EMBL" id="JXDG01000042">
    <property type="protein sequence ID" value="KIH82870.1"/>
    <property type="molecule type" value="Genomic_DNA"/>
</dbReference>
<gene>
    <name evidence="2" type="ORF">UCMB321_3325</name>
</gene>
<dbReference type="PATRIC" id="fig|226910.6.peg.3314"/>
<sequence>MQKTLLFCLVALSPLAHADLAGVWKGTLGKSPVTVCFNAAPNQGASYYYQRFLTPIQLTRDKADEPWVEEGKTGIWRLEAPQGDALTGAWSKNQDSQPVPLHLERIGTPSNTDGCASETYNAPIEAVPPTAKVEKKIFQDHPYQVKTQGAQVTLKLEGDGPAMAKVNKDLARLAISPEGQKDFYQERRNALGNNGGTSTSEILVEPMYWSSQWITVRFYRWAAGSGRNGISWGLHTWNLQTGESVDPWSWLGGRYEWDSPYSGSIQLPAKFSAWLTKQATVDEGCPAVTSYSDFDLTFDTQGMKFSTPATGDGCDNELSFTWDQLQPVLTAKGEAALPGLKMP</sequence>
<evidence type="ECO:0000313" key="2">
    <source>
        <dbReference type="EMBL" id="KIH82870.1"/>
    </source>
</evidence>
<accession>A0A0C2I7G9</accession>